<comment type="subcellular location">
    <subcellularLocation>
        <location evidence="1">Nucleus</location>
    </subcellularLocation>
</comment>
<evidence type="ECO:0000256" key="9">
    <source>
        <dbReference type="ARBA" id="ARBA00023242"/>
    </source>
</evidence>
<dbReference type="SUPFAM" id="SSF47954">
    <property type="entry name" value="Cyclin-like"/>
    <property type="match status" value="2"/>
</dbReference>
<evidence type="ECO:0000256" key="5">
    <source>
        <dbReference type="ARBA" id="ARBA00022833"/>
    </source>
</evidence>
<dbReference type="VEuPathDB" id="PiroplasmaDB:BMR1_03g04745"/>
<dbReference type="InterPro" id="IPR000812">
    <property type="entry name" value="TFIIB"/>
</dbReference>
<dbReference type="KEGG" id="bmic:BMR1_03g04745"/>
<evidence type="ECO:0000256" key="7">
    <source>
        <dbReference type="ARBA" id="ARBA00023159"/>
    </source>
</evidence>
<dbReference type="InterPro" id="IPR036915">
    <property type="entry name" value="Cyclin-like_sf"/>
</dbReference>
<feature type="domain" description="Cyclin-like" evidence="12">
    <location>
        <begin position="181"/>
        <end position="265"/>
    </location>
</feature>
<dbReference type="GeneID" id="24425595"/>
<evidence type="ECO:0000313" key="14">
    <source>
        <dbReference type="Proteomes" id="UP000002899"/>
    </source>
</evidence>
<keyword evidence="7" id="KW-0010">Activator</keyword>
<dbReference type="GO" id="GO:0005634">
    <property type="term" value="C:nucleus"/>
    <property type="evidence" value="ECO:0007669"/>
    <property type="project" value="UniProtKB-SubCell"/>
</dbReference>
<dbReference type="PRINTS" id="PR00685">
    <property type="entry name" value="TIFACTORIIB"/>
</dbReference>
<evidence type="ECO:0000313" key="13">
    <source>
        <dbReference type="EMBL" id="SJK86716.1"/>
    </source>
</evidence>
<dbReference type="InterPro" id="IPR013763">
    <property type="entry name" value="Cyclin-like_dom"/>
</dbReference>
<evidence type="ECO:0000256" key="11">
    <source>
        <dbReference type="SAM" id="MobiDB-lite"/>
    </source>
</evidence>
<evidence type="ECO:0000256" key="3">
    <source>
        <dbReference type="ARBA" id="ARBA00022723"/>
    </source>
</evidence>
<keyword evidence="4" id="KW-0863">Zinc-finger</keyword>
<sequence length="572" mass="63850">MVVKSSNCKYCAFERIEYCDEQGETLCINCGAVLEERGMVELLQYSETPSGGSAIVGQFLPTVGCRHVTLAFGSKQSRGQIIQRGYSNIQRIAGYLHLSTQHVEAAQRIYLLAVQRSFTIGRNNLHVAACCLYIICRREKTPHLLIDFSDVLQTPVKILGQIFMKLVRLLHISVPNVDPSIFFERFASQLKIKDKIRQITATGIRLIQAMDRDWLCTGRRPTGLCGAALVVASRYHGVPLSESAVANVVRISNYTIIKRLSEFKLTATARLTRGDFERLDLTELPQLSLPPCLRSSAPNLVVTDLDSAHTDCGRSESGLTDIRSISVKDFSVVNASTPSIANSSVINGSIDGGSVNGDGDKICELDTLFSVDDSMDNSNDVLGDTLENSLVAESLICSEPMKSSPGGSMESDSTCETMYEPPIVPQEMIDSVKETLLRHQEKQRAIETMLDNFNSYIESSEPNSECETDETISEPDEEDELVISQMILTDKERECKATIWDEMTRDVMPHVWRRLQERQKRASTEHKRKYVKRKIQYPEASNAAESVKMALERHGKGLVKRLNYNALYSLLT</sequence>
<protein>
    <recommendedName>
        <fullName evidence="10">B-related factor 1</fullName>
    </recommendedName>
</protein>
<evidence type="ECO:0000256" key="4">
    <source>
        <dbReference type="ARBA" id="ARBA00022771"/>
    </source>
</evidence>
<dbReference type="InterPro" id="IPR011665">
    <property type="entry name" value="BRF1_TBP-bd_dom"/>
</dbReference>
<dbReference type="GO" id="GO:0017025">
    <property type="term" value="F:TBP-class protein binding"/>
    <property type="evidence" value="ECO:0007669"/>
    <property type="project" value="InterPro"/>
</dbReference>
<dbReference type="AlphaFoldDB" id="A0A1R4ACI1"/>
<organism evidence="13 14">
    <name type="scientific">Babesia microti (strain RI)</name>
    <dbReference type="NCBI Taxonomy" id="1133968"/>
    <lineage>
        <taxon>Eukaryota</taxon>
        <taxon>Sar</taxon>
        <taxon>Alveolata</taxon>
        <taxon>Apicomplexa</taxon>
        <taxon>Aconoidasida</taxon>
        <taxon>Piroplasmida</taxon>
        <taxon>Babesiidae</taxon>
        <taxon>Babesia</taxon>
    </lineage>
</organism>
<dbReference type="OrthoDB" id="511529at2759"/>
<reference evidence="13 14" key="1">
    <citation type="journal article" date="2012" name="Nucleic Acids Res.">
        <title>Sequencing of the smallest Apicomplexan genome from the human pathogen Babesia microti.</title>
        <authorList>
            <person name="Cornillot E."/>
            <person name="Hadj-Kaddour K."/>
            <person name="Dassouli A."/>
            <person name="Noel B."/>
            <person name="Ranwez V."/>
            <person name="Vacherie B."/>
            <person name="Augagneur Y."/>
            <person name="Bres V."/>
            <person name="Duclos A."/>
            <person name="Randazzo S."/>
            <person name="Carcy B."/>
            <person name="Debierre-Grockiego F."/>
            <person name="Delbecq S."/>
            <person name="Moubri-Menage K."/>
            <person name="Shams-Eldin H."/>
            <person name="Usmani-Brown S."/>
            <person name="Bringaud F."/>
            <person name="Wincker P."/>
            <person name="Vivares C.P."/>
            <person name="Schwarz R.T."/>
            <person name="Schetters T.P."/>
            <person name="Krause P.J."/>
            <person name="Gorenflot A."/>
            <person name="Berry V."/>
            <person name="Barbe V."/>
            <person name="Ben Mamoun C."/>
        </authorList>
    </citation>
    <scope>NUCLEOTIDE SEQUENCE [LARGE SCALE GENOMIC DNA]</scope>
    <source>
        <strain evidence="13 14">RI</strain>
    </source>
</reference>
<feature type="compositionally biased region" description="Acidic residues" evidence="11">
    <location>
        <begin position="464"/>
        <end position="476"/>
    </location>
</feature>
<dbReference type="Pfam" id="PF07741">
    <property type="entry name" value="BRF1"/>
    <property type="match status" value="1"/>
</dbReference>
<dbReference type="SMART" id="SM00385">
    <property type="entry name" value="CYCLIN"/>
    <property type="match status" value="2"/>
</dbReference>
<dbReference type="PANTHER" id="PTHR11618:SF4">
    <property type="entry name" value="TRANSCRIPTION FACTOR IIIB 90 KDA SUBUNIT"/>
    <property type="match status" value="1"/>
</dbReference>
<dbReference type="GO" id="GO:0008270">
    <property type="term" value="F:zinc ion binding"/>
    <property type="evidence" value="ECO:0007669"/>
    <property type="project" value="UniProtKB-KW"/>
</dbReference>
<dbReference type="PANTHER" id="PTHR11618">
    <property type="entry name" value="TRANSCRIPTION INITIATION FACTOR IIB-RELATED"/>
    <property type="match status" value="1"/>
</dbReference>
<feature type="region of interest" description="Disordered" evidence="11">
    <location>
        <begin position="457"/>
        <end position="476"/>
    </location>
</feature>
<dbReference type="Pfam" id="PF00382">
    <property type="entry name" value="TFIIB"/>
    <property type="match status" value="2"/>
</dbReference>
<accession>A0A1R4ACI1</accession>
<dbReference type="FunFam" id="1.10.472.10:FF:000002">
    <property type="entry name" value="Transcription factor IIIB 90 kDa subunit"/>
    <property type="match status" value="1"/>
</dbReference>
<keyword evidence="6" id="KW-0805">Transcription regulation</keyword>
<dbReference type="GO" id="GO:0000995">
    <property type="term" value="F:RNA polymerase III general transcription initiation factor activity"/>
    <property type="evidence" value="ECO:0007669"/>
    <property type="project" value="TreeGrafter"/>
</dbReference>
<keyword evidence="14" id="KW-1185">Reference proteome</keyword>
<evidence type="ECO:0000256" key="10">
    <source>
        <dbReference type="ARBA" id="ARBA00031009"/>
    </source>
</evidence>
<keyword evidence="9" id="KW-0539">Nucleus</keyword>
<dbReference type="EMBL" id="LN871598">
    <property type="protein sequence ID" value="SJK86716.1"/>
    <property type="molecule type" value="Genomic_DNA"/>
</dbReference>
<dbReference type="GO" id="GO:0000126">
    <property type="term" value="C:transcription factor TFIIIB complex"/>
    <property type="evidence" value="ECO:0007669"/>
    <property type="project" value="TreeGrafter"/>
</dbReference>
<reference evidence="13 14" key="2">
    <citation type="journal article" date="2013" name="PLoS ONE">
        <title>Whole genome mapping and re-organization of the nuclear and mitochondrial genomes of Babesia microti isolates.</title>
        <authorList>
            <person name="Cornillot E."/>
            <person name="Dassouli A."/>
            <person name="Garg A."/>
            <person name="Pachikara N."/>
            <person name="Randazzo S."/>
            <person name="Depoix D."/>
            <person name="Carcy B."/>
            <person name="Delbecq S."/>
            <person name="Frutos R."/>
            <person name="Silva J.C."/>
            <person name="Sutton R."/>
            <person name="Krause P.J."/>
            <person name="Mamoun C.B."/>
        </authorList>
    </citation>
    <scope>NUCLEOTIDE SEQUENCE [LARGE SCALE GENOMIC DNA]</scope>
    <source>
        <strain evidence="13 14">RI</strain>
    </source>
</reference>
<evidence type="ECO:0000256" key="8">
    <source>
        <dbReference type="ARBA" id="ARBA00023163"/>
    </source>
</evidence>
<reference evidence="13 14" key="3">
    <citation type="journal article" date="2016" name="Sci. Rep.">
        <title>Genome-wide diversity and gene expression profiling of Babesia microti isolates identify polymorphic genes that mediate host-pathogen interactions.</title>
        <authorList>
            <person name="Silva J.C."/>
            <person name="Cornillot E."/>
            <person name="McCracken C."/>
            <person name="Usmani-Brown S."/>
            <person name="Dwivedi A."/>
            <person name="Ifeonu O.O."/>
            <person name="Crabtree J."/>
            <person name="Gotia H.T."/>
            <person name="Virji A.Z."/>
            <person name="Reynes C."/>
            <person name="Colinge J."/>
            <person name="Kumar V."/>
            <person name="Lawres L."/>
            <person name="Pazzi J.E."/>
            <person name="Pablo J.V."/>
            <person name="Hung C."/>
            <person name="Brancato J."/>
            <person name="Kumari P."/>
            <person name="Orvis J."/>
            <person name="Tretina K."/>
            <person name="Chibucos M."/>
            <person name="Ott S."/>
            <person name="Sadzewicz L."/>
            <person name="Sengamalay N."/>
            <person name="Shetty A.C."/>
            <person name="Su Q."/>
            <person name="Tallon L."/>
            <person name="Fraser C.M."/>
            <person name="Frutos R."/>
            <person name="Molina D.M."/>
            <person name="Krause P.J."/>
            <person name="Ben Mamoun C."/>
        </authorList>
    </citation>
    <scope>NUCLEOTIDE SEQUENCE [LARGE SCALE GENOMIC DNA]</scope>
    <source>
        <strain evidence="13 14">RI</strain>
    </source>
</reference>
<evidence type="ECO:0000259" key="12">
    <source>
        <dbReference type="SMART" id="SM00385"/>
    </source>
</evidence>
<dbReference type="CDD" id="cd20553">
    <property type="entry name" value="CYCLIN_TFIIIB90_rpt1"/>
    <property type="match status" value="1"/>
</dbReference>
<dbReference type="Proteomes" id="UP000002899">
    <property type="component" value="Chromosome III"/>
</dbReference>
<name>A0A1R4ACI1_BABMR</name>
<dbReference type="FunFam" id="1.10.472.10:FF:000007">
    <property type="entry name" value="Transcription factor IIIB 90 kDa subunit"/>
    <property type="match status" value="1"/>
</dbReference>
<evidence type="ECO:0000256" key="2">
    <source>
        <dbReference type="ARBA" id="ARBA00010857"/>
    </source>
</evidence>
<evidence type="ECO:0000256" key="6">
    <source>
        <dbReference type="ARBA" id="ARBA00023015"/>
    </source>
</evidence>
<dbReference type="GO" id="GO:0001006">
    <property type="term" value="F:RNA polymerase III type 3 promoter sequence-specific DNA binding"/>
    <property type="evidence" value="ECO:0007669"/>
    <property type="project" value="TreeGrafter"/>
</dbReference>
<keyword evidence="5" id="KW-0862">Zinc</keyword>
<dbReference type="RefSeq" id="XP_021338839.1">
    <property type="nucleotide sequence ID" value="XM_021482305.1"/>
</dbReference>
<dbReference type="Gene3D" id="1.10.472.10">
    <property type="entry name" value="Cyclin-like"/>
    <property type="match status" value="2"/>
</dbReference>
<dbReference type="CDD" id="cd20554">
    <property type="entry name" value="CYCLIN_TFIIIB90_rpt2"/>
    <property type="match status" value="1"/>
</dbReference>
<dbReference type="GO" id="GO:0070897">
    <property type="term" value="P:transcription preinitiation complex assembly"/>
    <property type="evidence" value="ECO:0007669"/>
    <property type="project" value="InterPro"/>
</dbReference>
<evidence type="ECO:0000256" key="1">
    <source>
        <dbReference type="ARBA" id="ARBA00004123"/>
    </source>
</evidence>
<dbReference type="GO" id="GO:0097550">
    <property type="term" value="C:transcription preinitiation complex"/>
    <property type="evidence" value="ECO:0007669"/>
    <property type="project" value="TreeGrafter"/>
</dbReference>
<dbReference type="SUPFAM" id="SSF57783">
    <property type="entry name" value="Zinc beta-ribbon"/>
    <property type="match status" value="1"/>
</dbReference>
<keyword evidence="8" id="KW-0804">Transcription</keyword>
<feature type="domain" description="Cyclin-like" evidence="12">
    <location>
        <begin position="87"/>
        <end position="168"/>
    </location>
</feature>
<gene>
    <name evidence="13" type="ORF">BMR1_03g04745</name>
</gene>
<dbReference type="InterPro" id="IPR013150">
    <property type="entry name" value="TFIIB_cyclin"/>
</dbReference>
<comment type="similarity">
    <text evidence="2">Belongs to the TFIIB family.</text>
</comment>
<keyword evidence="3" id="KW-0479">Metal-binding</keyword>
<proteinExistence type="inferred from homology"/>